<reference evidence="3" key="1">
    <citation type="submission" date="2022-01" db="EMBL/GenBank/DDBJ databases">
        <authorList>
            <person name="King R."/>
        </authorList>
    </citation>
    <scope>NUCLEOTIDE SEQUENCE</scope>
</reference>
<dbReference type="Proteomes" id="UP001153709">
    <property type="component" value="Chromosome 7"/>
</dbReference>
<feature type="transmembrane region" description="Helical" evidence="2">
    <location>
        <begin position="83"/>
        <end position="107"/>
    </location>
</feature>
<protein>
    <submittedName>
        <fullName evidence="3">Uncharacterized protein</fullName>
    </submittedName>
</protein>
<keyword evidence="2" id="KW-0812">Transmembrane</keyword>
<keyword evidence="4" id="KW-1185">Reference proteome</keyword>
<feature type="coiled-coil region" evidence="1">
    <location>
        <begin position="401"/>
        <end position="435"/>
    </location>
</feature>
<feature type="coiled-coil region" evidence="1">
    <location>
        <begin position="220"/>
        <end position="349"/>
    </location>
</feature>
<dbReference type="EMBL" id="OU898282">
    <property type="protein sequence ID" value="CAG9838234.1"/>
    <property type="molecule type" value="Genomic_DNA"/>
</dbReference>
<organism evidence="3 4">
    <name type="scientific">Diabrotica balteata</name>
    <name type="common">Banded cucumber beetle</name>
    <dbReference type="NCBI Taxonomy" id="107213"/>
    <lineage>
        <taxon>Eukaryota</taxon>
        <taxon>Metazoa</taxon>
        <taxon>Ecdysozoa</taxon>
        <taxon>Arthropoda</taxon>
        <taxon>Hexapoda</taxon>
        <taxon>Insecta</taxon>
        <taxon>Pterygota</taxon>
        <taxon>Neoptera</taxon>
        <taxon>Endopterygota</taxon>
        <taxon>Coleoptera</taxon>
        <taxon>Polyphaga</taxon>
        <taxon>Cucujiformia</taxon>
        <taxon>Chrysomeloidea</taxon>
        <taxon>Chrysomelidae</taxon>
        <taxon>Galerucinae</taxon>
        <taxon>Diabroticina</taxon>
        <taxon>Diabroticites</taxon>
        <taxon>Diabrotica</taxon>
    </lineage>
</organism>
<evidence type="ECO:0000313" key="4">
    <source>
        <dbReference type="Proteomes" id="UP001153709"/>
    </source>
</evidence>
<accession>A0A9N9XIW2</accession>
<evidence type="ECO:0000256" key="1">
    <source>
        <dbReference type="SAM" id="Coils"/>
    </source>
</evidence>
<proteinExistence type="predicted"/>
<keyword evidence="2" id="KW-0472">Membrane</keyword>
<dbReference type="AlphaFoldDB" id="A0A9N9XIW2"/>
<keyword evidence="1" id="KW-0175">Coiled coil</keyword>
<evidence type="ECO:0000256" key="2">
    <source>
        <dbReference type="SAM" id="Phobius"/>
    </source>
</evidence>
<gene>
    <name evidence="3" type="ORF">DIABBA_LOCUS11153</name>
</gene>
<dbReference type="OrthoDB" id="6783494at2759"/>
<name>A0A9N9XIW2_DIABA</name>
<keyword evidence="2" id="KW-1133">Transmembrane helix</keyword>
<evidence type="ECO:0000313" key="3">
    <source>
        <dbReference type="EMBL" id="CAG9838234.1"/>
    </source>
</evidence>
<sequence length="576" mass="66580">MSLKQRTRMKRYTTFIHWKSLIAFGLLFWFLLCTTDILGGNSRGYLYNVEDYDLLYETLFMERLEKTNDVIIKLKNFGGLLVLWNFITFVCSIILCQLVKFGWWLVFNAKFKKNFWSNLRLDTCVSSTRSISSTSSLHSKIPIKIKALPLTTLQRLDLKKRLALKCDNSCPNFLSERSRSSISAITTNSSPKCNTLCKNSLMCIPTKEDPYQLLMDTRQVSKLRAEIISLQTKFQKEQLELSRKIDIINKEKKELVRQLTMIQKENRVAKQQIEELVQEKSMLFKKLEAATKDIKSNTKSKKAALTKLEEMSVSYEKLKQELEQVTRDKTILENKLKVLQGEYEKLQERIILPAEFNFCEDYHVNMPERDTNNGNAQSLEMKGKCDKIDVQQSNQRTEQPLSQAELDMKNIQVKIKQLEKNLENFNNQKSDYTLQGGDQGGSDLNLNITESKVILDDDLEAYDYFFPYMTPRLRYCSGRAGDVVSFRPPFLPVDVNSQVSVIQTIANKVNGKVPLIDNLKDKGESEAEEYSSQESLSDIRIPRKIVSSSVAFQKFLKNLQPESARLSYESQSEYCF</sequence>